<gene>
    <name evidence="10" type="primary">ydhC</name>
    <name evidence="10" type="ORF">Talka_00775</name>
</gene>
<evidence type="ECO:0000256" key="8">
    <source>
        <dbReference type="RuleBase" id="RU365088"/>
    </source>
</evidence>
<comment type="caution">
    <text evidence="8">Lacks conserved residue(s) required for the propagation of feature annotation.</text>
</comment>
<keyword evidence="5 8" id="KW-0812">Transmembrane</keyword>
<feature type="transmembrane region" description="Helical" evidence="8">
    <location>
        <begin position="140"/>
        <end position="162"/>
    </location>
</feature>
<evidence type="ECO:0000256" key="7">
    <source>
        <dbReference type="ARBA" id="ARBA00023136"/>
    </source>
</evidence>
<dbReference type="InterPro" id="IPR011701">
    <property type="entry name" value="MFS"/>
</dbReference>
<evidence type="ECO:0000259" key="9">
    <source>
        <dbReference type="PROSITE" id="PS50850"/>
    </source>
</evidence>
<evidence type="ECO:0000256" key="2">
    <source>
        <dbReference type="ARBA" id="ARBA00006236"/>
    </source>
</evidence>
<keyword evidence="3 8" id="KW-0813">Transport</keyword>
<dbReference type="InterPro" id="IPR020846">
    <property type="entry name" value="MFS_dom"/>
</dbReference>
<evidence type="ECO:0000313" key="10">
    <source>
        <dbReference type="EMBL" id="TSE20429.1"/>
    </source>
</evidence>
<dbReference type="GO" id="GO:1990961">
    <property type="term" value="P:xenobiotic detoxification by transmembrane export across the plasma membrane"/>
    <property type="evidence" value="ECO:0007669"/>
    <property type="project" value="InterPro"/>
</dbReference>
<feature type="transmembrane region" description="Helical" evidence="8">
    <location>
        <begin position="344"/>
        <end position="367"/>
    </location>
</feature>
<dbReference type="EMBL" id="VJNB01000003">
    <property type="protein sequence ID" value="TSE20429.1"/>
    <property type="molecule type" value="Genomic_DNA"/>
</dbReference>
<dbReference type="Proteomes" id="UP000315736">
    <property type="component" value="Unassembled WGS sequence"/>
</dbReference>
<dbReference type="NCBIfam" id="TIGR00710">
    <property type="entry name" value="efflux_Bcr_CflA"/>
    <property type="match status" value="1"/>
</dbReference>
<evidence type="ECO:0000256" key="5">
    <source>
        <dbReference type="ARBA" id="ARBA00022692"/>
    </source>
</evidence>
<dbReference type="GO" id="GO:0005886">
    <property type="term" value="C:plasma membrane"/>
    <property type="evidence" value="ECO:0007669"/>
    <property type="project" value="UniProtKB-SubCell"/>
</dbReference>
<comment type="subcellular location">
    <subcellularLocation>
        <location evidence="8">Cell inner membrane</location>
        <topology evidence="8">Multi-pass membrane protein</topology>
    </subcellularLocation>
    <subcellularLocation>
        <location evidence="1">Cell membrane</location>
        <topology evidence="1">Multi-pass membrane protein</topology>
    </subcellularLocation>
</comment>
<dbReference type="InterPro" id="IPR004812">
    <property type="entry name" value="Efflux_drug-R_Bcr/CmlA"/>
</dbReference>
<evidence type="ECO:0000256" key="4">
    <source>
        <dbReference type="ARBA" id="ARBA00022475"/>
    </source>
</evidence>
<dbReference type="RefSeq" id="WP_221933852.1">
    <property type="nucleotide sequence ID" value="NZ_VJNB01000003.1"/>
</dbReference>
<feature type="transmembrane region" description="Helical" evidence="8">
    <location>
        <begin position="220"/>
        <end position="246"/>
    </location>
</feature>
<name>A0A554WA16_9BURK</name>
<dbReference type="InterPro" id="IPR036259">
    <property type="entry name" value="MFS_trans_sf"/>
</dbReference>
<proteinExistence type="inferred from homology"/>
<keyword evidence="7 8" id="KW-0472">Membrane</keyword>
<sequence length="420" mass="44218">MAVTQPTRTPMTPGWVVVLLSLLLGVQPLATDLYLPALPSITAAFDAPMAKVQATLSALLLAFGAAQLVWGPVSDRLGRRPVLLAGLGAYTLASVGSALAGSVEQLIVWRIVQGAAMGAAVMGARAIVRDLYPPVEGARMMSKGLSGLGLFACLSGPLGGWLTEHAGWRAALAALAVFGAAALALVAWRFRETLPARNPRALQPAEMLRIWGRIVRHPTFWAWALLASATYGGLFTFLATSSFVFINVLGHSKTGYGLLMLSMSAVYIAGTFLCRWLIPRVGLRRTVAWAAGLSLGGGTLAGVLALAGLHTTWAIMGPFYLFILAHGVHQPCGQSGAVSPFPQAAGAASALAGFIMMVTAFLMGLWLGQRMSPGADTGVYPLTNGLWFWGALIALVAWTLVQRHGEVRNPPHGQPDHRAA</sequence>
<feature type="transmembrane region" description="Helical" evidence="8">
    <location>
        <begin position="52"/>
        <end position="70"/>
    </location>
</feature>
<feature type="transmembrane region" description="Helical" evidence="8">
    <location>
        <begin position="379"/>
        <end position="401"/>
    </location>
</feature>
<dbReference type="AlphaFoldDB" id="A0A554WA16"/>
<feature type="transmembrane region" description="Helical" evidence="8">
    <location>
        <begin position="107"/>
        <end position="128"/>
    </location>
</feature>
<feature type="transmembrane region" description="Helical" evidence="8">
    <location>
        <begin position="258"/>
        <end position="278"/>
    </location>
</feature>
<dbReference type="Gene3D" id="1.20.1720.10">
    <property type="entry name" value="Multidrug resistance protein D"/>
    <property type="match status" value="1"/>
</dbReference>
<evidence type="ECO:0000256" key="1">
    <source>
        <dbReference type="ARBA" id="ARBA00004651"/>
    </source>
</evidence>
<dbReference type="PANTHER" id="PTHR23501">
    <property type="entry name" value="MAJOR FACILITATOR SUPERFAMILY"/>
    <property type="match status" value="1"/>
</dbReference>
<keyword evidence="11" id="KW-1185">Reference proteome</keyword>
<evidence type="ECO:0000313" key="11">
    <source>
        <dbReference type="Proteomes" id="UP000315736"/>
    </source>
</evidence>
<feature type="transmembrane region" description="Helical" evidence="8">
    <location>
        <begin position="287"/>
        <end position="307"/>
    </location>
</feature>
<comment type="caution">
    <text evidence="10">The sequence shown here is derived from an EMBL/GenBank/DDBJ whole genome shotgun (WGS) entry which is preliminary data.</text>
</comment>
<organism evidence="10 11">
    <name type="scientific">Tepidimonas alkaliphilus</name>
    <dbReference type="NCBI Taxonomy" id="2588942"/>
    <lineage>
        <taxon>Bacteria</taxon>
        <taxon>Pseudomonadati</taxon>
        <taxon>Pseudomonadota</taxon>
        <taxon>Betaproteobacteria</taxon>
        <taxon>Burkholderiales</taxon>
        <taxon>Tepidimonas</taxon>
    </lineage>
</organism>
<feature type="transmembrane region" description="Helical" evidence="8">
    <location>
        <begin position="168"/>
        <end position="190"/>
    </location>
</feature>
<accession>A0A554WA16</accession>
<dbReference type="Pfam" id="PF07690">
    <property type="entry name" value="MFS_1"/>
    <property type="match status" value="1"/>
</dbReference>
<keyword evidence="6 8" id="KW-1133">Transmembrane helix</keyword>
<protein>
    <recommendedName>
        <fullName evidence="8">Bcr/CflA family efflux transporter</fullName>
    </recommendedName>
</protein>
<evidence type="ECO:0000256" key="3">
    <source>
        <dbReference type="ARBA" id="ARBA00022448"/>
    </source>
</evidence>
<comment type="similarity">
    <text evidence="2 8">Belongs to the major facilitator superfamily. Bcr/CmlA family.</text>
</comment>
<evidence type="ECO:0000256" key="6">
    <source>
        <dbReference type="ARBA" id="ARBA00022989"/>
    </source>
</evidence>
<keyword evidence="8" id="KW-0997">Cell inner membrane</keyword>
<dbReference type="SUPFAM" id="SSF103473">
    <property type="entry name" value="MFS general substrate transporter"/>
    <property type="match status" value="1"/>
</dbReference>
<feature type="transmembrane region" description="Helical" evidence="8">
    <location>
        <begin position="82"/>
        <end position="101"/>
    </location>
</feature>
<feature type="domain" description="Major facilitator superfamily (MFS) profile" evidence="9">
    <location>
        <begin position="16"/>
        <end position="408"/>
    </location>
</feature>
<keyword evidence="4" id="KW-1003">Cell membrane</keyword>
<dbReference type="GO" id="GO:0042910">
    <property type="term" value="F:xenobiotic transmembrane transporter activity"/>
    <property type="evidence" value="ECO:0007669"/>
    <property type="project" value="InterPro"/>
</dbReference>
<dbReference type="PROSITE" id="PS50850">
    <property type="entry name" value="MFS"/>
    <property type="match status" value="1"/>
</dbReference>
<dbReference type="PANTHER" id="PTHR23501:SF169">
    <property type="entry name" value="SLR0616 PROTEIN"/>
    <property type="match status" value="1"/>
</dbReference>
<reference evidence="10 11" key="1">
    <citation type="submission" date="2019-07" db="EMBL/GenBank/DDBJ databases">
        <title>Tepidimonas alkaliphilus YIM 72238 draft genome.</title>
        <authorList>
            <person name="Da Costa M.S."/>
            <person name="Froufe H.J.C."/>
            <person name="Egas C."/>
            <person name="Albuquerque L."/>
        </authorList>
    </citation>
    <scope>NUCLEOTIDE SEQUENCE [LARGE SCALE GENOMIC DNA]</scope>
    <source>
        <strain evidence="10 11">YIM 72238</strain>
    </source>
</reference>
<dbReference type="CDD" id="cd17320">
    <property type="entry name" value="MFS_MdfA_MDR_like"/>
    <property type="match status" value="1"/>
</dbReference>